<dbReference type="AlphaFoldDB" id="A0A2X2BV53"/>
<protein>
    <submittedName>
        <fullName evidence="1">Bacteriophage protein</fullName>
    </submittedName>
</protein>
<organism evidence="1 2">
    <name type="scientific">Pseudomonas luteola</name>
    <dbReference type="NCBI Taxonomy" id="47886"/>
    <lineage>
        <taxon>Bacteria</taxon>
        <taxon>Pseudomonadati</taxon>
        <taxon>Pseudomonadota</taxon>
        <taxon>Gammaproteobacteria</taxon>
        <taxon>Pseudomonadales</taxon>
        <taxon>Pseudomonadaceae</taxon>
        <taxon>Pseudomonas</taxon>
    </lineage>
</organism>
<dbReference type="EMBL" id="UAUF01000002">
    <property type="protein sequence ID" value="SPZ00272.1"/>
    <property type="molecule type" value="Genomic_DNA"/>
</dbReference>
<name>A0A2X2BV53_PSELU</name>
<dbReference type="Proteomes" id="UP000250443">
    <property type="component" value="Unassembled WGS sequence"/>
</dbReference>
<sequence length="89" mass="9865">MLIVRLQSGVTYTLEKSVGNAGKHGIWEFHRSANSYMRPPDYTPFRHAAILPAEPAEGQSVSLSICKPGMPEEQWIEVGEGTATYDSDR</sequence>
<evidence type="ECO:0000313" key="2">
    <source>
        <dbReference type="Proteomes" id="UP000250443"/>
    </source>
</evidence>
<gene>
    <name evidence="1" type="ORF">NCTC11842_00417</name>
</gene>
<accession>A0A2X2BV53</accession>
<reference evidence="1 2" key="1">
    <citation type="submission" date="2018-06" db="EMBL/GenBank/DDBJ databases">
        <authorList>
            <consortium name="Pathogen Informatics"/>
            <person name="Doyle S."/>
        </authorList>
    </citation>
    <scope>NUCLEOTIDE SEQUENCE [LARGE SCALE GENOMIC DNA]</scope>
    <source>
        <strain evidence="1 2">NCTC11842</strain>
    </source>
</reference>
<dbReference type="RefSeq" id="WP_073450770.1">
    <property type="nucleotide sequence ID" value="NZ_FQYS01000024.1"/>
</dbReference>
<proteinExistence type="predicted"/>
<evidence type="ECO:0000313" key="1">
    <source>
        <dbReference type="EMBL" id="SPZ00272.1"/>
    </source>
</evidence>